<evidence type="ECO:0000313" key="7">
    <source>
        <dbReference type="EMBL" id="MYL63259.1"/>
    </source>
</evidence>
<name>A0A845EXK0_9BACL</name>
<comment type="subcellular location">
    <subcellularLocation>
        <location evidence="1">Cell membrane</location>
        <topology evidence="1">Multi-pass membrane protein</topology>
    </subcellularLocation>
</comment>
<feature type="transmembrane region" description="Helical" evidence="6">
    <location>
        <begin position="71"/>
        <end position="90"/>
    </location>
</feature>
<proteinExistence type="predicted"/>
<evidence type="ECO:0000256" key="6">
    <source>
        <dbReference type="SAM" id="Phobius"/>
    </source>
</evidence>
<sequence length="91" mass="10583">MNKHTKKEIHKLFLSFILMILLTALAFFLVLYHLISPPFLIVLITFFALIQILIQLDRFMDIREKEGEYRLTSLIGGSFVALLAIVFLMLL</sequence>
<protein>
    <recommendedName>
        <fullName evidence="9">DUF4181 domain-containing protein</fullName>
    </recommendedName>
</protein>
<evidence type="ECO:0008006" key="9">
    <source>
        <dbReference type="Google" id="ProtNLM"/>
    </source>
</evidence>
<organism evidence="7 8">
    <name type="scientific">Guptibacillus hwajinpoensis</name>
    <dbReference type="NCBI Taxonomy" id="208199"/>
    <lineage>
        <taxon>Bacteria</taxon>
        <taxon>Bacillati</taxon>
        <taxon>Bacillota</taxon>
        <taxon>Bacilli</taxon>
        <taxon>Bacillales</taxon>
        <taxon>Guptibacillaceae</taxon>
        <taxon>Guptibacillus</taxon>
    </lineage>
</organism>
<keyword evidence="2" id="KW-1003">Cell membrane</keyword>
<dbReference type="Proteomes" id="UP000447833">
    <property type="component" value="Unassembled WGS sequence"/>
</dbReference>
<keyword evidence="5 6" id="KW-0472">Membrane</keyword>
<evidence type="ECO:0000256" key="3">
    <source>
        <dbReference type="ARBA" id="ARBA00022692"/>
    </source>
</evidence>
<dbReference type="EMBL" id="WMEY01000002">
    <property type="protein sequence ID" value="MYL63259.1"/>
    <property type="molecule type" value="Genomic_DNA"/>
</dbReference>
<gene>
    <name evidence="7" type="ORF">GLW07_07805</name>
</gene>
<keyword evidence="4 6" id="KW-1133">Transmembrane helix</keyword>
<evidence type="ECO:0000313" key="8">
    <source>
        <dbReference type="Proteomes" id="UP000447833"/>
    </source>
</evidence>
<dbReference type="InterPro" id="IPR005171">
    <property type="entry name" value="Cyt_c_oxidase_su4_prok"/>
</dbReference>
<dbReference type="RefSeq" id="WP_160918905.1">
    <property type="nucleotide sequence ID" value="NZ_WMEY01000002.1"/>
</dbReference>
<accession>A0A845EXK0</accession>
<evidence type="ECO:0000256" key="1">
    <source>
        <dbReference type="ARBA" id="ARBA00004651"/>
    </source>
</evidence>
<feature type="transmembrane region" description="Helical" evidence="6">
    <location>
        <begin position="12"/>
        <end position="33"/>
    </location>
</feature>
<evidence type="ECO:0000256" key="5">
    <source>
        <dbReference type="ARBA" id="ARBA00023136"/>
    </source>
</evidence>
<feature type="transmembrane region" description="Helical" evidence="6">
    <location>
        <begin position="39"/>
        <end position="59"/>
    </location>
</feature>
<comment type="caution">
    <text evidence="7">The sequence shown here is derived from an EMBL/GenBank/DDBJ whole genome shotgun (WGS) entry which is preliminary data.</text>
</comment>
<evidence type="ECO:0000256" key="2">
    <source>
        <dbReference type="ARBA" id="ARBA00022475"/>
    </source>
</evidence>
<dbReference type="GO" id="GO:0005886">
    <property type="term" value="C:plasma membrane"/>
    <property type="evidence" value="ECO:0007669"/>
    <property type="project" value="UniProtKB-SubCell"/>
</dbReference>
<evidence type="ECO:0000256" key="4">
    <source>
        <dbReference type="ARBA" id="ARBA00022989"/>
    </source>
</evidence>
<dbReference type="Pfam" id="PF03626">
    <property type="entry name" value="COX4_pro"/>
    <property type="match status" value="1"/>
</dbReference>
<keyword evidence="3 6" id="KW-0812">Transmembrane</keyword>
<reference evidence="7 8" key="1">
    <citation type="submission" date="2019-11" db="EMBL/GenBank/DDBJ databases">
        <title>Genome sequences of 17 halophilic strains isolated from different environments.</title>
        <authorList>
            <person name="Furrow R.E."/>
        </authorList>
    </citation>
    <scope>NUCLEOTIDE SEQUENCE [LARGE SCALE GENOMIC DNA]</scope>
    <source>
        <strain evidence="7 8">22506_14_FS</strain>
    </source>
</reference>
<dbReference type="AlphaFoldDB" id="A0A845EXK0"/>